<evidence type="ECO:0000256" key="4">
    <source>
        <dbReference type="SAM" id="SignalP"/>
    </source>
</evidence>
<keyword evidence="3" id="KW-0325">Glycoprotein</keyword>
<reference evidence="6" key="1">
    <citation type="journal article" date="2019" name="Int. J. Syst. Evol. Microbiol.">
        <title>The Global Catalogue of Microorganisms (GCM) 10K type strain sequencing project: providing services to taxonomists for standard genome sequencing and annotation.</title>
        <authorList>
            <consortium name="The Broad Institute Genomics Platform"/>
            <consortium name="The Broad Institute Genome Sequencing Center for Infectious Disease"/>
            <person name="Wu L."/>
            <person name="Ma J."/>
        </authorList>
    </citation>
    <scope>NUCLEOTIDE SEQUENCE [LARGE SCALE GENOMIC DNA]</scope>
    <source>
        <strain evidence="6">JCM 18720</strain>
    </source>
</reference>
<evidence type="ECO:0000256" key="1">
    <source>
        <dbReference type="ARBA" id="ARBA00022729"/>
    </source>
</evidence>
<keyword evidence="1 4" id="KW-0732">Signal</keyword>
<evidence type="ECO:0000313" key="5">
    <source>
        <dbReference type="EMBL" id="GAA5188536.1"/>
    </source>
</evidence>
<organism evidence="5 6">
    <name type="scientific">Ferrimonas gelatinilytica</name>
    <dbReference type="NCBI Taxonomy" id="1255257"/>
    <lineage>
        <taxon>Bacteria</taxon>
        <taxon>Pseudomonadati</taxon>
        <taxon>Pseudomonadota</taxon>
        <taxon>Gammaproteobacteria</taxon>
        <taxon>Alteromonadales</taxon>
        <taxon>Ferrimonadaceae</taxon>
        <taxon>Ferrimonas</taxon>
    </lineage>
</organism>
<dbReference type="Gene3D" id="1.10.1370.30">
    <property type="match status" value="2"/>
</dbReference>
<feature type="signal peptide" evidence="4">
    <location>
        <begin position="1"/>
        <end position="24"/>
    </location>
</feature>
<dbReference type="CDD" id="cd06461">
    <property type="entry name" value="M2_ACE"/>
    <property type="match status" value="1"/>
</dbReference>
<evidence type="ECO:0000256" key="2">
    <source>
        <dbReference type="ARBA" id="ARBA00023157"/>
    </source>
</evidence>
<evidence type="ECO:0000256" key="3">
    <source>
        <dbReference type="ARBA" id="ARBA00023180"/>
    </source>
</evidence>
<dbReference type="SUPFAM" id="SSF55486">
    <property type="entry name" value="Metalloproteases ('zincins'), catalytic domain"/>
    <property type="match status" value="1"/>
</dbReference>
<accession>A0ABP9RWS8</accession>
<dbReference type="Pfam" id="PF01401">
    <property type="entry name" value="Peptidase_M2"/>
    <property type="match status" value="1"/>
</dbReference>
<evidence type="ECO:0000313" key="6">
    <source>
        <dbReference type="Proteomes" id="UP001501600"/>
    </source>
</evidence>
<dbReference type="RefSeq" id="WP_345315826.1">
    <property type="nucleotide sequence ID" value="NZ_BAABLF010000005.1"/>
</dbReference>
<sequence>MDTVMPHPSSLALLVASLLTGCNASEPNSTESKPTPSDQIHAAEQSLSQLSEEAARAQWIYANFITDDTATLASDVGRAFSEKAVEYASLASTLETAELTPIEQRKRDLLLRALTLPAPVDSDKSQRLAELSTELGGLYGKGRYCITPEQCLSQPQLSSLMATSRDPDLLKEIWTGWREIAKPMRPLFAEQVTLANEGAQALGYQDVGELWRSKYDMAPDAFPVELDRLWGQVEPLYEALHCYVRGELGENYGADVVPQDSPIPAHLLGNMWAQQWGHIYPLVAPDDLPGPGYDLTELLAEHDFDEIKMVRQAEQFFTSLGFEPLPDTFWQRSLFVEPEDRDVVCHASAWNLDNRDDIRIKMCIRRNGEDFKVIHHELGHNIYQRAYKDQPFLFKDSANDGFHEAIGDVISLSITPSYLKQIGLIDQVPPAESDIGLLLRQALDKVAFLPFGLMIDQWRWQVFSGEISADRYNQAWWDLRQKYQGVAAPVARTEADFDPGAKYHVPGSVPYTRYFLAHILQFQMFEALCEEAGYEGPIHRCSLYGSEAAGTKLNRMLEMGLSQPWPQALEVVTGNPEMSGQSLLNYFAPLHQWLDEQNRASGRQCGW</sequence>
<dbReference type="Proteomes" id="UP001501600">
    <property type="component" value="Unassembled WGS sequence"/>
</dbReference>
<dbReference type="EMBL" id="BAABLF010000005">
    <property type="protein sequence ID" value="GAA5188536.1"/>
    <property type="molecule type" value="Genomic_DNA"/>
</dbReference>
<gene>
    <name evidence="5" type="ORF">GCM10025772_08780</name>
</gene>
<dbReference type="PANTHER" id="PTHR10514">
    <property type="entry name" value="ANGIOTENSIN-CONVERTING ENZYME"/>
    <property type="match status" value="1"/>
</dbReference>
<dbReference type="PRINTS" id="PR00791">
    <property type="entry name" value="PEPDIPTASEA"/>
</dbReference>
<protein>
    <submittedName>
        <fullName evidence="5">M2 family metallopeptidase</fullName>
    </submittedName>
</protein>
<keyword evidence="2" id="KW-1015">Disulfide bond</keyword>
<dbReference type="InterPro" id="IPR001548">
    <property type="entry name" value="Peptidase_M2"/>
</dbReference>
<dbReference type="PANTHER" id="PTHR10514:SF27">
    <property type="entry name" value="ANGIOTENSIN-CONVERTING ENZYME"/>
    <property type="match status" value="1"/>
</dbReference>
<proteinExistence type="predicted"/>
<name>A0ABP9RWS8_9GAMM</name>
<keyword evidence="6" id="KW-1185">Reference proteome</keyword>
<comment type="caution">
    <text evidence="5">The sequence shown here is derived from an EMBL/GenBank/DDBJ whole genome shotgun (WGS) entry which is preliminary data.</text>
</comment>
<feature type="chain" id="PRO_5046579802" evidence="4">
    <location>
        <begin position="25"/>
        <end position="607"/>
    </location>
</feature>
<dbReference type="PROSITE" id="PS52011">
    <property type="entry name" value="PEPTIDASE_M2"/>
    <property type="match status" value="1"/>
</dbReference>